<proteinExistence type="predicted"/>
<dbReference type="EMBL" id="JAOX01000001">
    <property type="protein sequence ID" value="ETZ89505.1"/>
    <property type="molecule type" value="Genomic_DNA"/>
</dbReference>
<evidence type="ECO:0000313" key="2">
    <source>
        <dbReference type="Proteomes" id="UP000019854"/>
    </source>
</evidence>
<dbReference type="Proteomes" id="UP000019854">
    <property type="component" value="Unassembled WGS sequence"/>
</dbReference>
<organism evidence="1 2">
    <name type="scientific">Mycobacteroides abscessus MAB_030201_1075</name>
    <dbReference type="NCBI Taxonomy" id="1335410"/>
    <lineage>
        <taxon>Bacteria</taxon>
        <taxon>Bacillati</taxon>
        <taxon>Actinomycetota</taxon>
        <taxon>Actinomycetes</taxon>
        <taxon>Mycobacteriales</taxon>
        <taxon>Mycobacteriaceae</taxon>
        <taxon>Mycobacteroides</taxon>
        <taxon>Mycobacteroides abscessus</taxon>
    </lineage>
</organism>
<dbReference type="AlphaFoldDB" id="A0A829PQR6"/>
<protein>
    <submittedName>
        <fullName evidence="1">Uncharacterized protein</fullName>
    </submittedName>
</protein>
<evidence type="ECO:0000313" key="1">
    <source>
        <dbReference type="EMBL" id="ETZ89505.1"/>
    </source>
</evidence>
<sequence>MSPLFLIRRFAGFVRQGYPQHAPAVGHCSLLALARTPSASTLIHDDQD</sequence>
<name>A0A829PQR6_9MYCO</name>
<reference evidence="1 2" key="1">
    <citation type="submission" date="2014-01" db="EMBL/GenBank/DDBJ databases">
        <authorList>
            <person name="Zelazny A."/>
            <person name="Olivier K."/>
            <person name="Sampaio E.P."/>
            <person name="Holland S.M."/>
            <person name="Tallon L.J."/>
            <person name="Sadzewicz L.K."/>
            <person name="Sengamalay N."/>
            <person name="Fraser C.M."/>
            <person name="Hine E."/>
            <person name="Shefchek K.A."/>
            <person name="Das S.P."/>
            <person name="Shallom S.J."/>
            <person name="Agrawal S."/>
            <person name="Tettelin H."/>
        </authorList>
    </citation>
    <scope>NUCLEOTIDE SEQUENCE [LARGE SCALE GENOMIC DNA]</scope>
    <source>
        <strain evidence="1 2">MAB_030201_1075</strain>
    </source>
</reference>
<gene>
    <name evidence="1" type="ORF">L829_3082</name>
</gene>
<comment type="caution">
    <text evidence="1">The sequence shown here is derived from an EMBL/GenBank/DDBJ whole genome shotgun (WGS) entry which is preliminary data.</text>
</comment>
<accession>A0A829PQR6</accession>